<sequence length="80" mass="8638">MNTAGSVAYGWGVLVVAAGVSFYWAKKEIDGRRRDAQLKGTRSLEKLTWEERIAKDEAAKSKVVDALKQTSDKTAGGAPP</sequence>
<dbReference type="PANTHER" id="PTHR41800">
    <property type="entry name" value="EXPRESSED PROTEIN"/>
    <property type="match status" value="1"/>
</dbReference>
<dbReference type="OrthoDB" id="2559326at2759"/>
<keyword evidence="1" id="KW-0472">Membrane</keyword>
<dbReference type="EMBL" id="AWGJ01000003">
    <property type="protein sequence ID" value="ODN82164.1"/>
    <property type="molecule type" value="Genomic_DNA"/>
</dbReference>
<evidence type="ECO:0000313" key="3">
    <source>
        <dbReference type="Proteomes" id="UP000094065"/>
    </source>
</evidence>
<feature type="transmembrane region" description="Helical" evidence="1">
    <location>
        <begin position="6"/>
        <end position="25"/>
    </location>
</feature>
<dbReference type="Proteomes" id="UP000094065">
    <property type="component" value="Unassembled WGS sequence"/>
</dbReference>
<reference evidence="2 3" key="1">
    <citation type="submission" date="2016-06" db="EMBL/GenBank/DDBJ databases">
        <title>Evolution of pathogenesis and genome organization in the Tremellales.</title>
        <authorList>
            <person name="Cuomo C."/>
            <person name="Litvintseva A."/>
            <person name="Heitman J."/>
            <person name="Chen Y."/>
            <person name="Sun S."/>
            <person name="Springer D."/>
            <person name="Dromer F."/>
            <person name="Young S."/>
            <person name="Zeng Q."/>
            <person name="Chapman S."/>
            <person name="Gujja S."/>
            <person name="Saif S."/>
            <person name="Birren B."/>
        </authorList>
    </citation>
    <scope>NUCLEOTIDE SEQUENCE [LARGE SCALE GENOMIC DNA]</scope>
    <source>
        <strain evidence="2 3">CBS 6039</strain>
    </source>
</reference>
<dbReference type="PANTHER" id="PTHR41800:SF1">
    <property type="entry name" value="EXPRESSED PROTEIN"/>
    <property type="match status" value="1"/>
</dbReference>
<keyword evidence="3" id="KW-1185">Reference proteome</keyword>
<organism evidence="2 3">
    <name type="scientific">Cryptococcus amylolentus CBS 6039</name>
    <dbReference type="NCBI Taxonomy" id="1295533"/>
    <lineage>
        <taxon>Eukaryota</taxon>
        <taxon>Fungi</taxon>
        <taxon>Dikarya</taxon>
        <taxon>Basidiomycota</taxon>
        <taxon>Agaricomycotina</taxon>
        <taxon>Tremellomycetes</taxon>
        <taxon>Tremellales</taxon>
        <taxon>Cryptococcaceae</taxon>
        <taxon>Cryptococcus</taxon>
    </lineage>
</organism>
<name>A0A1E3I0N4_9TREE</name>
<dbReference type="RefSeq" id="XP_018996483.1">
    <property type="nucleotide sequence ID" value="XM_019136080.1"/>
</dbReference>
<dbReference type="InterPro" id="IPR031833">
    <property type="entry name" value="DUF4748"/>
</dbReference>
<keyword evidence="1" id="KW-0812">Transmembrane</keyword>
<dbReference type="GeneID" id="30153767"/>
<proteinExistence type="predicted"/>
<comment type="caution">
    <text evidence="2">The sequence shown here is derived from an EMBL/GenBank/DDBJ whole genome shotgun (WGS) entry which is preliminary data.</text>
</comment>
<dbReference type="Pfam" id="PF15932">
    <property type="entry name" value="DUF4748"/>
    <property type="match status" value="1"/>
</dbReference>
<protein>
    <submittedName>
        <fullName evidence="2">Uncharacterized protein</fullName>
    </submittedName>
</protein>
<evidence type="ECO:0000256" key="1">
    <source>
        <dbReference type="SAM" id="Phobius"/>
    </source>
</evidence>
<accession>A0A1E3I0N4</accession>
<evidence type="ECO:0000313" key="2">
    <source>
        <dbReference type="EMBL" id="ODN82164.1"/>
    </source>
</evidence>
<keyword evidence="1" id="KW-1133">Transmembrane helix</keyword>
<gene>
    <name evidence="2" type="ORF">L202_02458</name>
</gene>
<dbReference type="AlphaFoldDB" id="A0A1E3I0N4"/>